<dbReference type="SMART" id="SM00320">
    <property type="entry name" value="WD40"/>
    <property type="match status" value="5"/>
</dbReference>
<dbReference type="EMBL" id="HBDX01005815">
    <property type="protein sequence ID" value="CAD8224273.1"/>
    <property type="molecule type" value="Transcribed_RNA"/>
</dbReference>
<evidence type="ECO:0000313" key="10">
    <source>
        <dbReference type="EMBL" id="CAD8224271.1"/>
    </source>
</evidence>
<keyword evidence="2" id="KW-0698">rRNA processing</keyword>
<dbReference type="EMBL" id="HBDX01005816">
    <property type="protein sequence ID" value="CAD8224274.1"/>
    <property type="molecule type" value="Transcribed_RNA"/>
</dbReference>
<keyword evidence="5" id="KW-0539">Nucleus</keyword>
<evidence type="ECO:0000313" key="13">
    <source>
        <dbReference type="EMBL" id="CAD8224275.1"/>
    </source>
</evidence>
<evidence type="ECO:0000256" key="1">
    <source>
        <dbReference type="ARBA" id="ARBA00004604"/>
    </source>
</evidence>
<dbReference type="InterPro" id="IPR045161">
    <property type="entry name" value="Utp18"/>
</dbReference>
<proteinExistence type="inferred from homology"/>
<dbReference type="InterPro" id="IPR015943">
    <property type="entry name" value="WD40/YVTN_repeat-like_dom_sf"/>
</dbReference>
<protein>
    <submittedName>
        <fullName evidence="11">Uncharacterized protein</fullName>
    </submittedName>
</protein>
<name>A0A6U0C619_9CHLO</name>
<dbReference type="PANTHER" id="PTHR18359:SF0">
    <property type="entry name" value="U3 SMALL NUCLEOLAR RNA-ASSOCIATED PROTEIN 18 HOMOLOG"/>
    <property type="match status" value="1"/>
</dbReference>
<evidence type="ECO:0000313" key="15">
    <source>
        <dbReference type="EMBL" id="CAD8224277.1"/>
    </source>
</evidence>
<evidence type="ECO:0000256" key="3">
    <source>
        <dbReference type="ARBA" id="ARBA00022574"/>
    </source>
</evidence>
<evidence type="ECO:0000313" key="12">
    <source>
        <dbReference type="EMBL" id="CAD8224274.1"/>
    </source>
</evidence>
<dbReference type="GO" id="GO:0034388">
    <property type="term" value="C:Pwp2p-containing subcomplex of 90S preribosome"/>
    <property type="evidence" value="ECO:0007669"/>
    <property type="project" value="TreeGrafter"/>
</dbReference>
<dbReference type="SUPFAM" id="SSF50978">
    <property type="entry name" value="WD40 repeat-like"/>
    <property type="match status" value="1"/>
</dbReference>
<dbReference type="InterPro" id="IPR001680">
    <property type="entry name" value="WD40_rpt"/>
</dbReference>
<evidence type="ECO:0000256" key="4">
    <source>
        <dbReference type="ARBA" id="ARBA00022737"/>
    </source>
</evidence>
<dbReference type="Gene3D" id="2.130.10.10">
    <property type="entry name" value="YVTN repeat-like/Quinoprotein amine dehydrogenase"/>
    <property type="match status" value="1"/>
</dbReference>
<organism evidence="11">
    <name type="scientific">Ostreococcus sp. 'lucimarinus'</name>
    <dbReference type="NCBI Taxonomy" id="242159"/>
    <lineage>
        <taxon>Eukaryota</taxon>
        <taxon>Viridiplantae</taxon>
        <taxon>Chlorophyta</taxon>
        <taxon>Mamiellophyceae</taxon>
        <taxon>Mamiellales</taxon>
        <taxon>Bathycoccaceae</taxon>
        <taxon>Ostreococcus</taxon>
    </lineage>
</organism>
<evidence type="ECO:0000313" key="9">
    <source>
        <dbReference type="EMBL" id="CAD8224270.1"/>
    </source>
</evidence>
<dbReference type="AlphaFoldDB" id="A0A6U0C619"/>
<keyword evidence="4" id="KW-0677">Repeat</keyword>
<evidence type="ECO:0000313" key="8">
    <source>
        <dbReference type="EMBL" id="CAD8224269.1"/>
    </source>
</evidence>
<dbReference type="EMBL" id="HBDX01005813">
    <property type="protein sequence ID" value="CAD8224271.1"/>
    <property type="molecule type" value="Transcribed_RNA"/>
</dbReference>
<dbReference type="GO" id="GO:0006364">
    <property type="term" value="P:rRNA processing"/>
    <property type="evidence" value="ECO:0007669"/>
    <property type="project" value="UniProtKB-KW"/>
</dbReference>
<dbReference type="EMBL" id="HBDX01005817">
    <property type="protein sequence ID" value="CAD8224275.1"/>
    <property type="molecule type" value="Transcribed_RNA"/>
</dbReference>
<evidence type="ECO:0000256" key="5">
    <source>
        <dbReference type="ARBA" id="ARBA00023242"/>
    </source>
</evidence>
<comment type="similarity">
    <text evidence="6">Belongs to the WD repeat UTP18 family.</text>
</comment>
<sequence>MDTTSFSKASSIEEVDTERYGKGTTSRKRPKWSRDNEATTLKDSEDALAVTNKYRHVVLRRLDDANISCPSVSPIYATKFDRTGRLLLTAGLDGHARIFVQESNSDSYENARTLHVEELPIRRADFYGNDNRKVLLAGKRDLYVVDVDSSIAEKIVLGAENNWRAASFVVSKTVGSSSLACVLGEQGRVGLFALKSRSKVATLKVSGQVTAGVFGPGIQDFTTLNSDGSVHVWDLRTNRCKLRLQNNDLSAATAIALCPSGRSLAVGTSSGTIGLFSDWHARRVNTIATPVKLVNSLITAIDGLHFNHDGNLLLASSSSSKDAVRIVDTITNFTLPNWPTKNTPLNKVFSSDFHPCSTHLAIGNARGRVLLYNLSSLNGR</sequence>
<gene>
    <name evidence="8" type="ORF">OLUC0939_LOCUS4995</name>
    <name evidence="9" type="ORF">OLUC0939_LOCUS4996</name>
    <name evidence="10" type="ORF">OLUC0939_LOCUS4997</name>
    <name evidence="11" type="ORF">OLUC0939_LOCUS4999</name>
    <name evidence="12" type="ORF">OLUC0939_LOCUS5000</name>
    <name evidence="13" type="ORF">OLUC0939_LOCUS5001</name>
    <name evidence="14" type="ORF">OLUC0939_LOCUS5002</name>
    <name evidence="15" type="ORF">OLUC0939_LOCUS5003</name>
</gene>
<keyword evidence="3" id="KW-0853">WD repeat</keyword>
<dbReference type="EMBL" id="HBDX01005818">
    <property type="protein sequence ID" value="CAD8224276.1"/>
    <property type="molecule type" value="Transcribed_RNA"/>
</dbReference>
<feature type="region of interest" description="Disordered" evidence="7">
    <location>
        <begin position="1"/>
        <end position="38"/>
    </location>
</feature>
<comment type="subcellular location">
    <subcellularLocation>
        <location evidence="1">Nucleus</location>
        <location evidence="1">Nucleolus</location>
    </subcellularLocation>
</comment>
<evidence type="ECO:0000256" key="6">
    <source>
        <dbReference type="ARBA" id="ARBA00025767"/>
    </source>
</evidence>
<feature type="compositionally biased region" description="Polar residues" evidence="7">
    <location>
        <begin position="1"/>
        <end position="10"/>
    </location>
</feature>
<evidence type="ECO:0000313" key="11">
    <source>
        <dbReference type="EMBL" id="CAD8224273.1"/>
    </source>
</evidence>
<evidence type="ECO:0000313" key="14">
    <source>
        <dbReference type="EMBL" id="CAD8224276.1"/>
    </source>
</evidence>
<dbReference type="InterPro" id="IPR036322">
    <property type="entry name" value="WD40_repeat_dom_sf"/>
</dbReference>
<evidence type="ECO:0000256" key="7">
    <source>
        <dbReference type="SAM" id="MobiDB-lite"/>
    </source>
</evidence>
<dbReference type="EMBL" id="HBDX01005812">
    <property type="protein sequence ID" value="CAD8224270.1"/>
    <property type="molecule type" value="Transcribed_RNA"/>
</dbReference>
<reference evidence="11" key="1">
    <citation type="submission" date="2021-01" db="EMBL/GenBank/DDBJ databases">
        <authorList>
            <person name="Corre E."/>
            <person name="Pelletier E."/>
            <person name="Niang G."/>
            <person name="Scheremetjew M."/>
            <person name="Finn R."/>
            <person name="Kale V."/>
            <person name="Holt S."/>
            <person name="Cochrane G."/>
            <person name="Meng A."/>
            <person name="Brown T."/>
            <person name="Cohen L."/>
        </authorList>
    </citation>
    <scope>NUCLEOTIDE SEQUENCE</scope>
    <source>
        <strain evidence="11">Clade-A-BCC118000</strain>
    </source>
</reference>
<dbReference type="PANTHER" id="PTHR18359">
    <property type="entry name" value="WD-REPEAT PROTEIN-RELATED"/>
    <property type="match status" value="1"/>
</dbReference>
<dbReference type="EMBL" id="HBDX01005819">
    <property type="protein sequence ID" value="CAD8224277.1"/>
    <property type="molecule type" value="Transcribed_RNA"/>
</dbReference>
<evidence type="ECO:0000256" key="2">
    <source>
        <dbReference type="ARBA" id="ARBA00022552"/>
    </source>
</evidence>
<dbReference type="GO" id="GO:0032040">
    <property type="term" value="C:small-subunit processome"/>
    <property type="evidence" value="ECO:0007669"/>
    <property type="project" value="TreeGrafter"/>
</dbReference>
<accession>A0A6U0C619</accession>
<dbReference type="EMBL" id="HBDX01005811">
    <property type="protein sequence ID" value="CAD8224269.1"/>
    <property type="molecule type" value="Transcribed_RNA"/>
</dbReference>